<evidence type="ECO:0000313" key="7">
    <source>
        <dbReference type="EMBL" id="SET06977.1"/>
    </source>
</evidence>
<feature type="domain" description="Molybdopterin oxidoreductase" evidence="5">
    <location>
        <begin position="1"/>
        <end position="329"/>
    </location>
</feature>
<dbReference type="InterPro" id="IPR006655">
    <property type="entry name" value="Mopterin_OxRdtase_prok_CS"/>
</dbReference>
<organism evidence="7 8">
    <name type="scientific">Natronincola peptidivorans</name>
    <dbReference type="NCBI Taxonomy" id="426128"/>
    <lineage>
        <taxon>Bacteria</taxon>
        <taxon>Bacillati</taxon>
        <taxon>Bacillota</taxon>
        <taxon>Clostridia</taxon>
        <taxon>Peptostreptococcales</taxon>
        <taxon>Natronincolaceae</taxon>
        <taxon>Natronincola</taxon>
    </lineage>
</organism>
<gene>
    <name evidence="7" type="ORF">SAMN05660297_01295</name>
</gene>
<dbReference type="Gene3D" id="3.40.50.740">
    <property type="match status" value="1"/>
</dbReference>
<dbReference type="AlphaFoldDB" id="A0A1I0BL34"/>
<dbReference type="PANTHER" id="PTHR43105:SF14">
    <property type="entry name" value="FORMATE DEHYDROGENASE H"/>
    <property type="match status" value="1"/>
</dbReference>
<dbReference type="Pfam" id="PF00384">
    <property type="entry name" value="Molybdopterin"/>
    <property type="match status" value="1"/>
</dbReference>
<evidence type="ECO:0000256" key="3">
    <source>
        <dbReference type="ARBA" id="ARBA00023004"/>
    </source>
</evidence>
<evidence type="ECO:0000256" key="1">
    <source>
        <dbReference type="ARBA" id="ARBA00022723"/>
    </source>
</evidence>
<dbReference type="Pfam" id="PF01568">
    <property type="entry name" value="Molydop_binding"/>
    <property type="match status" value="1"/>
</dbReference>
<keyword evidence="2" id="KW-0560">Oxidoreductase</keyword>
<dbReference type="InterPro" id="IPR006657">
    <property type="entry name" value="MoPterin_dinucl-bd_dom"/>
</dbReference>
<keyword evidence="1" id="KW-0479">Metal-binding</keyword>
<dbReference type="SUPFAM" id="SSF50692">
    <property type="entry name" value="ADC-like"/>
    <property type="match status" value="1"/>
</dbReference>
<dbReference type="InterPro" id="IPR006656">
    <property type="entry name" value="Mopterin_OxRdtase"/>
</dbReference>
<sequence>MTNSITEFKDAEAIFITGSNTTENHPVIGAQVRQAIRKGAKLIVADPREIPLAKDADVFLKIKPGTSVALHNAMLNVILEEGLEDKEYIANVTEDFEAVAETVKKYTPEYSAAICGVDAEDIRKAARIYGGAGVATILYCMGITQHVNGTETVMTLNNLVMATGNLGKKGGGLNPLRGQNNVQGACDMGALNVFFPGYQLVTNPDAVAKFEKAWGAKLSDQPGYTMTQAIPAAHHGDVKMLYIMGENPMVSDPDTAHVKESLEKAFLVVQDLFLTETAELADVVFPAAAFAEKDGTFTNSDRTVQRVRKAVEAPGEAKADWEIFVELMNRVGYEASYNNAEEIFEEIRTVTPQYAGLTYARIEKGGIPWPCPTEDHPGTPILHIGKPARGKGLFKAVEWVESSELSSEEYPLVMTTGRILYQYHTTTMTDRTEGINKVAPGHYVEINPALAAAKGIADGDTVKVTSRRGSITTQARVSDIVGENVVFIPFHWASGANVLTNADELDPLCKIPGLKVTGVKVEKLA</sequence>
<dbReference type="GO" id="GO:0003954">
    <property type="term" value="F:NADH dehydrogenase activity"/>
    <property type="evidence" value="ECO:0007669"/>
    <property type="project" value="TreeGrafter"/>
</dbReference>
<dbReference type="Gene3D" id="2.40.40.20">
    <property type="match status" value="1"/>
</dbReference>
<dbReference type="InterPro" id="IPR050123">
    <property type="entry name" value="Prok_molybdopt-oxidoreductase"/>
</dbReference>
<protein>
    <submittedName>
        <fullName evidence="7">Formate dehydrogenase major subunit</fullName>
    </submittedName>
</protein>
<evidence type="ECO:0000256" key="4">
    <source>
        <dbReference type="ARBA" id="ARBA00023014"/>
    </source>
</evidence>
<dbReference type="GO" id="GO:0046872">
    <property type="term" value="F:metal ion binding"/>
    <property type="evidence" value="ECO:0007669"/>
    <property type="project" value="UniProtKB-KW"/>
</dbReference>
<dbReference type="GO" id="GO:0022904">
    <property type="term" value="P:respiratory electron transport chain"/>
    <property type="evidence" value="ECO:0007669"/>
    <property type="project" value="TreeGrafter"/>
</dbReference>
<proteinExistence type="predicted"/>
<dbReference type="SUPFAM" id="SSF53706">
    <property type="entry name" value="Formate dehydrogenase/DMSO reductase, domains 1-3"/>
    <property type="match status" value="1"/>
</dbReference>
<dbReference type="InterPro" id="IPR009010">
    <property type="entry name" value="Asp_de-COase-like_dom_sf"/>
</dbReference>
<keyword evidence="3" id="KW-0408">Iron</keyword>
<dbReference type="PROSITE" id="PS00932">
    <property type="entry name" value="MOLYBDOPTERIN_PROK_3"/>
    <property type="match status" value="1"/>
</dbReference>
<evidence type="ECO:0000313" key="8">
    <source>
        <dbReference type="Proteomes" id="UP000199568"/>
    </source>
</evidence>
<reference evidence="7 8" key="1">
    <citation type="submission" date="2016-10" db="EMBL/GenBank/DDBJ databases">
        <authorList>
            <person name="de Groot N.N."/>
        </authorList>
    </citation>
    <scope>NUCLEOTIDE SEQUENCE [LARGE SCALE GENOMIC DNA]</scope>
    <source>
        <strain evidence="7 8">DSM 18979</strain>
    </source>
</reference>
<accession>A0A1I0BL34</accession>
<dbReference type="GO" id="GO:0043546">
    <property type="term" value="F:molybdopterin cofactor binding"/>
    <property type="evidence" value="ECO:0007669"/>
    <property type="project" value="InterPro"/>
</dbReference>
<dbReference type="GO" id="GO:0016020">
    <property type="term" value="C:membrane"/>
    <property type="evidence" value="ECO:0007669"/>
    <property type="project" value="TreeGrafter"/>
</dbReference>
<keyword evidence="4" id="KW-0411">Iron-sulfur</keyword>
<evidence type="ECO:0000259" key="5">
    <source>
        <dbReference type="Pfam" id="PF00384"/>
    </source>
</evidence>
<feature type="domain" description="Molybdopterin dinucleotide-binding" evidence="6">
    <location>
        <begin position="412"/>
        <end position="517"/>
    </location>
</feature>
<dbReference type="STRING" id="426128.SAMN05660297_01295"/>
<dbReference type="Gene3D" id="3.40.228.10">
    <property type="entry name" value="Dimethylsulfoxide Reductase, domain 2"/>
    <property type="match status" value="1"/>
</dbReference>
<name>A0A1I0BL34_9FIRM</name>
<keyword evidence="8" id="KW-1185">Reference proteome</keyword>
<evidence type="ECO:0000256" key="2">
    <source>
        <dbReference type="ARBA" id="ARBA00023002"/>
    </source>
</evidence>
<dbReference type="PANTHER" id="PTHR43105">
    <property type="entry name" value="RESPIRATORY NITRATE REDUCTASE"/>
    <property type="match status" value="1"/>
</dbReference>
<dbReference type="GO" id="GO:0051536">
    <property type="term" value="F:iron-sulfur cluster binding"/>
    <property type="evidence" value="ECO:0007669"/>
    <property type="project" value="UniProtKB-KW"/>
</dbReference>
<dbReference type="EMBL" id="FOHU01000004">
    <property type="protein sequence ID" value="SET06977.1"/>
    <property type="molecule type" value="Genomic_DNA"/>
</dbReference>
<dbReference type="Proteomes" id="UP000199568">
    <property type="component" value="Unassembled WGS sequence"/>
</dbReference>
<evidence type="ECO:0000259" key="6">
    <source>
        <dbReference type="Pfam" id="PF01568"/>
    </source>
</evidence>